<dbReference type="Proteomes" id="UP001060215">
    <property type="component" value="Chromosome 4"/>
</dbReference>
<comment type="caution">
    <text evidence="1">The sequence shown here is derived from an EMBL/GenBank/DDBJ whole genome shotgun (WGS) entry which is preliminary data.</text>
</comment>
<sequence length="181" mass="20441">MTPQHLIEFAWGLANSNQTFLWVIMLDLVIGDSAILLPDFLNETKERSPLASWCPQEQVLNHPSVGGFLTHCGWNLTLESICNGIPMLCWPFFADQPANCWSCCSQWGVGMEINSDVKRKEVDGMVRELMGGEKGKEMKRKVMEWKKLSKEATTCFVGSSYLNFEKLVRSVLMSTGSNQTR</sequence>
<reference evidence="1 2" key="1">
    <citation type="journal article" date="2022" name="Plant J.">
        <title>Chromosome-level genome of Camellia lanceoleosa provides a valuable resource for understanding genome evolution and self-incompatibility.</title>
        <authorList>
            <person name="Gong W."/>
            <person name="Xiao S."/>
            <person name="Wang L."/>
            <person name="Liao Z."/>
            <person name="Chang Y."/>
            <person name="Mo W."/>
            <person name="Hu G."/>
            <person name="Li W."/>
            <person name="Zhao G."/>
            <person name="Zhu H."/>
            <person name="Hu X."/>
            <person name="Ji K."/>
            <person name="Xiang X."/>
            <person name="Song Q."/>
            <person name="Yuan D."/>
            <person name="Jin S."/>
            <person name="Zhang L."/>
        </authorList>
    </citation>
    <scope>NUCLEOTIDE SEQUENCE [LARGE SCALE GENOMIC DNA]</scope>
    <source>
        <strain evidence="1">SQ_2022a</strain>
    </source>
</reference>
<gene>
    <name evidence="1" type="ORF">LOK49_LG05G03007</name>
</gene>
<evidence type="ECO:0000313" key="2">
    <source>
        <dbReference type="Proteomes" id="UP001060215"/>
    </source>
</evidence>
<protein>
    <submittedName>
        <fullName evidence="1">7-deoxyloganetin glucosyltransferase</fullName>
    </submittedName>
</protein>
<name>A0ACC0HK95_9ERIC</name>
<proteinExistence type="predicted"/>
<accession>A0ACC0HK95</accession>
<keyword evidence="2" id="KW-1185">Reference proteome</keyword>
<dbReference type="EMBL" id="CM045761">
    <property type="protein sequence ID" value="KAI8013134.1"/>
    <property type="molecule type" value="Genomic_DNA"/>
</dbReference>
<organism evidence="1 2">
    <name type="scientific">Camellia lanceoleosa</name>
    <dbReference type="NCBI Taxonomy" id="1840588"/>
    <lineage>
        <taxon>Eukaryota</taxon>
        <taxon>Viridiplantae</taxon>
        <taxon>Streptophyta</taxon>
        <taxon>Embryophyta</taxon>
        <taxon>Tracheophyta</taxon>
        <taxon>Spermatophyta</taxon>
        <taxon>Magnoliopsida</taxon>
        <taxon>eudicotyledons</taxon>
        <taxon>Gunneridae</taxon>
        <taxon>Pentapetalae</taxon>
        <taxon>asterids</taxon>
        <taxon>Ericales</taxon>
        <taxon>Theaceae</taxon>
        <taxon>Camellia</taxon>
    </lineage>
</organism>
<evidence type="ECO:0000313" key="1">
    <source>
        <dbReference type="EMBL" id="KAI8013134.1"/>
    </source>
</evidence>